<evidence type="ECO:0000313" key="3">
    <source>
        <dbReference type="Proteomes" id="UP001597417"/>
    </source>
</evidence>
<dbReference type="PROSITE" id="PS50943">
    <property type="entry name" value="HTH_CROC1"/>
    <property type="match status" value="1"/>
</dbReference>
<proteinExistence type="predicted"/>
<organism evidence="2 3">
    <name type="scientific">Amycolatopsis pigmentata</name>
    <dbReference type="NCBI Taxonomy" id="450801"/>
    <lineage>
        <taxon>Bacteria</taxon>
        <taxon>Bacillati</taxon>
        <taxon>Actinomycetota</taxon>
        <taxon>Actinomycetes</taxon>
        <taxon>Pseudonocardiales</taxon>
        <taxon>Pseudonocardiaceae</taxon>
        <taxon>Amycolatopsis</taxon>
    </lineage>
</organism>
<accession>A0ABW5G6J8</accession>
<protein>
    <submittedName>
        <fullName evidence="2">Helix-turn-helix domain-containing protein</fullName>
    </submittedName>
</protein>
<name>A0ABW5G6J8_9PSEU</name>
<dbReference type="SMART" id="SM00530">
    <property type="entry name" value="HTH_XRE"/>
    <property type="match status" value="1"/>
</dbReference>
<dbReference type="Proteomes" id="UP001597417">
    <property type="component" value="Unassembled WGS sequence"/>
</dbReference>
<evidence type="ECO:0000313" key="2">
    <source>
        <dbReference type="EMBL" id="MFD2421702.1"/>
    </source>
</evidence>
<dbReference type="RefSeq" id="WP_378270429.1">
    <property type="nucleotide sequence ID" value="NZ_JBHUKR010000022.1"/>
</dbReference>
<dbReference type="Pfam" id="PF13560">
    <property type="entry name" value="HTH_31"/>
    <property type="match status" value="1"/>
</dbReference>
<comment type="caution">
    <text evidence="2">The sequence shown here is derived from an EMBL/GenBank/DDBJ whole genome shotgun (WGS) entry which is preliminary data.</text>
</comment>
<dbReference type="Gene3D" id="1.10.260.40">
    <property type="entry name" value="lambda repressor-like DNA-binding domains"/>
    <property type="match status" value="1"/>
</dbReference>
<sequence>MGVIKKAANAGPLADLVKSLRTERKLVQRDFCELVDIDQGTWAKYERGTRTPSVPTIERVLAKLGISGDRREEILATARGADAPRWLATTLPEQRAQQAALIRAERKAKSIRQVAPELIPGPLQTTPYARAIFERAGLDEDEIEIRVTTRNGRRDVITRPDGAQFSVILGPAALRQQIGGLKTLIGQLKHLRELSDWPNIDIRAWDYTADWHPGLEGFFALIESDEESPLVYLETRRSGLFFYDAEDVKSYRDAFNRMVGDDPREAVAMTPARTQQAITDLIKELET</sequence>
<dbReference type="EMBL" id="JBHUKR010000022">
    <property type="protein sequence ID" value="MFD2421702.1"/>
    <property type="molecule type" value="Genomic_DNA"/>
</dbReference>
<dbReference type="InterPro" id="IPR043917">
    <property type="entry name" value="DUF5753"/>
</dbReference>
<gene>
    <name evidence="2" type="ORF">ACFSXZ_35755</name>
</gene>
<dbReference type="InterPro" id="IPR010982">
    <property type="entry name" value="Lambda_DNA-bd_dom_sf"/>
</dbReference>
<dbReference type="CDD" id="cd00093">
    <property type="entry name" value="HTH_XRE"/>
    <property type="match status" value="1"/>
</dbReference>
<keyword evidence="3" id="KW-1185">Reference proteome</keyword>
<dbReference type="InterPro" id="IPR001387">
    <property type="entry name" value="Cro/C1-type_HTH"/>
</dbReference>
<reference evidence="3" key="1">
    <citation type="journal article" date="2019" name="Int. J. Syst. Evol. Microbiol.">
        <title>The Global Catalogue of Microorganisms (GCM) 10K type strain sequencing project: providing services to taxonomists for standard genome sequencing and annotation.</title>
        <authorList>
            <consortium name="The Broad Institute Genomics Platform"/>
            <consortium name="The Broad Institute Genome Sequencing Center for Infectious Disease"/>
            <person name="Wu L."/>
            <person name="Ma J."/>
        </authorList>
    </citation>
    <scope>NUCLEOTIDE SEQUENCE [LARGE SCALE GENOMIC DNA]</scope>
    <source>
        <strain evidence="3">CGMCC 4.7645</strain>
    </source>
</reference>
<dbReference type="Pfam" id="PF19054">
    <property type="entry name" value="DUF5753"/>
    <property type="match status" value="1"/>
</dbReference>
<evidence type="ECO:0000259" key="1">
    <source>
        <dbReference type="PROSITE" id="PS50943"/>
    </source>
</evidence>
<dbReference type="SUPFAM" id="SSF47413">
    <property type="entry name" value="lambda repressor-like DNA-binding domains"/>
    <property type="match status" value="1"/>
</dbReference>
<feature type="domain" description="HTH cro/C1-type" evidence="1">
    <location>
        <begin position="17"/>
        <end position="71"/>
    </location>
</feature>